<sequence>MSSSAVWPAYHVCYPVFLFLPAVTVLQYGTVLPCIPVIRTLRRTCRLDGPPKSTGSAYKTPTHPRSSQARSQHTPTFSLQESGLSHSTCLPAQKEVDHPFHTSAPLSSCPP</sequence>
<accession>A0AA39XSR9</accession>
<gene>
    <name evidence="3" type="ORF">B0T16DRAFT_244675</name>
</gene>
<keyword evidence="4" id="KW-1185">Reference proteome</keyword>
<keyword evidence="2" id="KW-0472">Membrane</keyword>
<keyword evidence="2" id="KW-0812">Transmembrane</keyword>
<comment type="caution">
    <text evidence="3">The sequence shown here is derived from an EMBL/GenBank/DDBJ whole genome shotgun (WGS) entry which is preliminary data.</text>
</comment>
<feature type="compositionally biased region" description="Polar residues" evidence="1">
    <location>
        <begin position="53"/>
        <end position="85"/>
    </location>
</feature>
<feature type="transmembrane region" description="Helical" evidence="2">
    <location>
        <begin position="16"/>
        <end position="38"/>
    </location>
</feature>
<proteinExistence type="predicted"/>
<protein>
    <submittedName>
        <fullName evidence="3">Uncharacterized protein</fullName>
    </submittedName>
</protein>
<evidence type="ECO:0000256" key="1">
    <source>
        <dbReference type="SAM" id="MobiDB-lite"/>
    </source>
</evidence>
<evidence type="ECO:0000256" key="2">
    <source>
        <dbReference type="SAM" id="Phobius"/>
    </source>
</evidence>
<dbReference type="AlphaFoldDB" id="A0AA39XSR9"/>
<dbReference type="Proteomes" id="UP001174936">
    <property type="component" value="Unassembled WGS sequence"/>
</dbReference>
<reference evidence="3" key="1">
    <citation type="submission" date="2023-06" db="EMBL/GenBank/DDBJ databases">
        <title>Genome-scale phylogeny and comparative genomics of the fungal order Sordariales.</title>
        <authorList>
            <consortium name="Lawrence Berkeley National Laboratory"/>
            <person name="Hensen N."/>
            <person name="Bonometti L."/>
            <person name="Westerberg I."/>
            <person name="Brannstrom I.O."/>
            <person name="Guillou S."/>
            <person name="Cros-Aarteil S."/>
            <person name="Calhoun S."/>
            <person name="Haridas S."/>
            <person name="Kuo A."/>
            <person name="Mondo S."/>
            <person name="Pangilinan J."/>
            <person name="Riley R."/>
            <person name="Labutti K."/>
            <person name="Andreopoulos B."/>
            <person name="Lipzen A."/>
            <person name="Chen C."/>
            <person name="Yanf M."/>
            <person name="Daum C."/>
            <person name="Ng V."/>
            <person name="Clum A."/>
            <person name="Steindorff A."/>
            <person name="Ohm R."/>
            <person name="Martin F."/>
            <person name="Silar P."/>
            <person name="Natvig D."/>
            <person name="Lalanne C."/>
            <person name="Gautier V."/>
            <person name="Ament-Velasquez S.L."/>
            <person name="Kruys A."/>
            <person name="Hutchinson M.I."/>
            <person name="Powell A.J."/>
            <person name="Barry K."/>
            <person name="Miller A.N."/>
            <person name="Grigoriev I.V."/>
            <person name="Debuchy R."/>
            <person name="Gladieux P."/>
            <person name="Thoren M.H."/>
            <person name="Johannesson H."/>
        </authorList>
    </citation>
    <scope>NUCLEOTIDE SEQUENCE</scope>
    <source>
        <strain evidence="3">SMH2532-1</strain>
    </source>
</reference>
<feature type="region of interest" description="Disordered" evidence="1">
    <location>
        <begin position="46"/>
        <end position="85"/>
    </location>
</feature>
<name>A0AA39XSR9_9PEZI</name>
<dbReference type="EMBL" id="JAULSV010000007">
    <property type="protein sequence ID" value="KAK0639459.1"/>
    <property type="molecule type" value="Genomic_DNA"/>
</dbReference>
<evidence type="ECO:0000313" key="3">
    <source>
        <dbReference type="EMBL" id="KAK0639459.1"/>
    </source>
</evidence>
<organism evidence="3 4">
    <name type="scientific">Cercophora newfieldiana</name>
    <dbReference type="NCBI Taxonomy" id="92897"/>
    <lineage>
        <taxon>Eukaryota</taxon>
        <taxon>Fungi</taxon>
        <taxon>Dikarya</taxon>
        <taxon>Ascomycota</taxon>
        <taxon>Pezizomycotina</taxon>
        <taxon>Sordariomycetes</taxon>
        <taxon>Sordariomycetidae</taxon>
        <taxon>Sordariales</taxon>
        <taxon>Lasiosphaeriaceae</taxon>
        <taxon>Cercophora</taxon>
    </lineage>
</organism>
<evidence type="ECO:0000313" key="4">
    <source>
        <dbReference type="Proteomes" id="UP001174936"/>
    </source>
</evidence>
<keyword evidence="2" id="KW-1133">Transmembrane helix</keyword>